<evidence type="ECO:0000313" key="2">
    <source>
        <dbReference type="EMBL" id="MDO5971835.1"/>
    </source>
</evidence>
<feature type="transmembrane region" description="Helical" evidence="1">
    <location>
        <begin position="71"/>
        <end position="90"/>
    </location>
</feature>
<evidence type="ECO:0000256" key="1">
    <source>
        <dbReference type="SAM" id="Phobius"/>
    </source>
</evidence>
<dbReference type="Pfam" id="PF10825">
    <property type="entry name" value="DUF2752"/>
    <property type="match status" value="1"/>
</dbReference>
<keyword evidence="1" id="KW-0472">Membrane</keyword>
<name>A0ABT8WFB9_9FLAO</name>
<keyword evidence="3" id="KW-1185">Reference proteome</keyword>
<dbReference type="Proteomes" id="UP001176883">
    <property type="component" value="Unassembled WGS sequence"/>
</dbReference>
<feature type="transmembrane region" description="Helical" evidence="1">
    <location>
        <begin position="42"/>
        <end position="64"/>
    </location>
</feature>
<dbReference type="RefSeq" id="WP_303279549.1">
    <property type="nucleotide sequence ID" value="NZ_JAUOEK010000173.1"/>
</dbReference>
<dbReference type="EMBL" id="JAUOEK010000173">
    <property type="protein sequence ID" value="MDO5971835.1"/>
    <property type="molecule type" value="Genomic_DNA"/>
</dbReference>
<proteinExistence type="predicted"/>
<accession>A0ABT8WFB9</accession>
<keyword evidence="1" id="KW-1133">Transmembrane helix</keyword>
<gene>
    <name evidence="2" type="ORF">Q4Q35_18690</name>
</gene>
<dbReference type="InterPro" id="IPR021215">
    <property type="entry name" value="DUF2752"/>
</dbReference>
<protein>
    <submittedName>
        <fullName evidence="2">DUF2752 domain-containing protein</fullName>
    </submittedName>
</protein>
<comment type="caution">
    <text evidence="2">The sequence shown here is derived from an EMBL/GenBank/DDBJ whole genome shotgun (WGS) entry which is preliminary data.</text>
</comment>
<sequence length="94" mass="10640">MQTVDDYMLPCLNKKLLGIECMGCGLQRSIVLIFKGQFADAFYMYPAVYSLIILFVCIGINIFFKFKHSNRIIGALAIITIAIIIISYIIKIIN</sequence>
<keyword evidence="1" id="KW-0812">Transmembrane</keyword>
<reference evidence="2" key="1">
    <citation type="submission" date="2023-07" db="EMBL/GenBank/DDBJ databases">
        <title>Two novel species in the genus Flavivirga.</title>
        <authorList>
            <person name="Kwon K."/>
        </authorList>
    </citation>
    <scope>NUCLEOTIDE SEQUENCE</scope>
    <source>
        <strain evidence="2">KCTC 52353</strain>
    </source>
</reference>
<organism evidence="2 3">
    <name type="scientific">Flavivirga aquimarina</name>
    <dbReference type="NCBI Taxonomy" id="2027862"/>
    <lineage>
        <taxon>Bacteria</taxon>
        <taxon>Pseudomonadati</taxon>
        <taxon>Bacteroidota</taxon>
        <taxon>Flavobacteriia</taxon>
        <taxon>Flavobacteriales</taxon>
        <taxon>Flavobacteriaceae</taxon>
        <taxon>Flavivirga</taxon>
    </lineage>
</organism>
<evidence type="ECO:0000313" key="3">
    <source>
        <dbReference type="Proteomes" id="UP001176883"/>
    </source>
</evidence>